<protein>
    <submittedName>
        <fullName evidence="2">Cell wall hydrolase</fullName>
    </submittedName>
</protein>
<dbReference type="GO" id="GO:0016787">
    <property type="term" value="F:hydrolase activity"/>
    <property type="evidence" value="ECO:0007669"/>
    <property type="project" value="UniProtKB-KW"/>
</dbReference>
<dbReference type="Proteomes" id="UP000598196">
    <property type="component" value="Unassembled WGS sequence"/>
</dbReference>
<dbReference type="AlphaFoldDB" id="A0A917YJ22"/>
<evidence type="ECO:0000259" key="1">
    <source>
        <dbReference type="Pfam" id="PF07486"/>
    </source>
</evidence>
<reference evidence="2 3" key="1">
    <citation type="journal article" date="2014" name="Int. J. Syst. Evol. Microbiol.">
        <title>Complete genome sequence of Corynebacterium casei LMG S-19264T (=DSM 44701T), isolated from a smear-ripened cheese.</title>
        <authorList>
            <consortium name="US DOE Joint Genome Institute (JGI-PGF)"/>
            <person name="Walter F."/>
            <person name="Albersmeier A."/>
            <person name="Kalinowski J."/>
            <person name="Ruckert C."/>
        </authorList>
    </citation>
    <scope>NUCLEOTIDE SEQUENCE [LARGE SCALE GENOMIC DNA]</scope>
    <source>
        <strain evidence="2 3">CGMCC 1.7029</strain>
    </source>
</reference>
<accession>A0A917YJ22</accession>
<name>A0A917YJ22_9RHOB</name>
<feature type="domain" description="Cell wall hydrolase SleB" evidence="1">
    <location>
        <begin position="99"/>
        <end position="206"/>
    </location>
</feature>
<dbReference type="Gene3D" id="1.10.10.2520">
    <property type="entry name" value="Cell wall hydrolase SleB, domain 1"/>
    <property type="match status" value="1"/>
</dbReference>
<evidence type="ECO:0000313" key="3">
    <source>
        <dbReference type="Proteomes" id="UP000598196"/>
    </source>
</evidence>
<dbReference type="InterPro" id="IPR011105">
    <property type="entry name" value="Cell_wall_hydrolase_SleB"/>
</dbReference>
<dbReference type="EMBL" id="BMLP01000001">
    <property type="protein sequence ID" value="GGO26344.1"/>
    <property type="molecule type" value="Genomic_DNA"/>
</dbReference>
<dbReference type="InterPro" id="IPR042047">
    <property type="entry name" value="SleB_dom1"/>
</dbReference>
<evidence type="ECO:0000313" key="2">
    <source>
        <dbReference type="EMBL" id="GGO26344.1"/>
    </source>
</evidence>
<organism evidence="2 3">
    <name type="scientific">Gemmobacter aquaticus</name>
    <dbReference type="NCBI Taxonomy" id="490185"/>
    <lineage>
        <taxon>Bacteria</taxon>
        <taxon>Pseudomonadati</taxon>
        <taxon>Pseudomonadota</taxon>
        <taxon>Alphaproteobacteria</taxon>
        <taxon>Rhodobacterales</taxon>
        <taxon>Paracoccaceae</taxon>
        <taxon>Gemmobacter</taxon>
    </lineage>
</organism>
<gene>
    <name evidence="2" type="ORF">GCM10010991_06950</name>
</gene>
<dbReference type="Pfam" id="PF07486">
    <property type="entry name" value="Hydrolase_2"/>
    <property type="match status" value="1"/>
</dbReference>
<keyword evidence="2" id="KW-0378">Hydrolase</keyword>
<comment type="caution">
    <text evidence="2">The sequence shown here is derived from an EMBL/GenBank/DDBJ whole genome shotgun (WGS) entry which is preliminary data.</text>
</comment>
<keyword evidence="3" id="KW-1185">Reference proteome</keyword>
<proteinExistence type="predicted"/>
<sequence>MAVFVLTGAALADVTVRQGYEITGVSAGSEEQYQAVGAMRLAALATPAGVGRPPALTEGPATPQITIRYEEGFLDGLPAAKGDDDWECLANAIYHEARGETIRGQFAVAEVILNRTESPNYPTTVCRVVHQGGKKGCQFSFTCDGKSDRVSERTAWERAGKIARLALDGAPRLLTNGAIYFHTVRVRPRWMHRHDRTAAIGSHLFYR</sequence>